<keyword evidence="5 6" id="KW-0472">Membrane</keyword>
<evidence type="ECO:0000256" key="5">
    <source>
        <dbReference type="ARBA" id="ARBA00023136"/>
    </source>
</evidence>
<keyword evidence="9" id="KW-1185">Reference proteome</keyword>
<evidence type="ECO:0000256" key="6">
    <source>
        <dbReference type="RuleBase" id="RU363041"/>
    </source>
</evidence>
<evidence type="ECO:0000256" key="3">
    <source>
        <dbReference type="ARBA" id="ARBA00022692"/>
    </source>
</evidence>
<feature type="transmembrane region" description="Helical" evidence="6">
    <location>
        <begin position="265"/>
        <end position="284"/>
    </location>
</feature>
<organism evidence="8 9">
    <name type="scientific">Conexibacter arvalis</name>
    <dbReference type="NCBI Taxonomy" id="912552"/>
    <lineage>
        <taxon>Bacteria</taxon>
        <taxon>Bacillati</taxon>
        <taxon>Actinomycetota</taxon>
        <taxon>Thermoleophilia</taxon>
        <taxon>Solirubrobacterales</taxon>
        <taxon>Conexibacteraceae</taxon>
        <taxon>Conexibacter</taxon>
    </lineage>
</organism>
<evidence type="ECO:0000313" key="8">
    <source>
        <dbReference type="EMBL" id="MBB4661473.1"/>
    </source>
</evidence>
<keyword evidence="4 6" id="KW-1133">Transmembrane helix</keyword>
<dbReference type="InterPro" id="IPR051598">
    <property type="entry name" value="TSUP/Inactive_protease-like"/>
</dbReference>
<comment type="subcellular location">
    <subcellularLocation>
        <location evidence="6">Cell membrane</location>
        <topology evidence="6">Multi-pass membrane protein</topology>
    </subcellularLocation>
    <subcellularLocation>
        <location evidence="1">Membrane</location>
        <topology evidence="1">Multi-pass membrane protein</topology>
    </subcellularLocation>
</comment>
<feature type="transmembrane region" description="Helical" evidence="6">
    <location>
        <begin position="191"/>
        <end position="207"/>
    </location>
</feature>
<dbReference type="AlphaFoldDB" id="A0A840IB54"/>
<dbReference type="PANTHER" id="PTHR43701:SF2">
    <property type="entry name" value="MEMBRANE TRANSPORTER PROTEIN YJNA-RELATED"/>
    <property type="match status" value="1"/>
</dbReference>
<evidence type="ECO:0000256" key="1">
    <source>
        <dbReference type="ARBA" id="ARBA00004141"/>
    </source>
</evidence>
<evidence type="ECO:0000256" key="4">
    <source>
        <dbReference type="ARBA" id="ARBA00022989"/>
    </source>
</evidence>
<evidence type="ECO:0000313" key="9">
    <source>
        <dbReference type="Proteomes" id="UP000585272"/>
    </source>
</evidence>
<feature type="transmembrane region" description="Helical" evidence="6">
    <location>
        <begin position="6"/>
        <end position="24"/>
    </location>
</feature>
<feature type="transmembrane region" description="Helical" evidence="6">
    <location>
        <begin position="72"/>
        <end position="94"/>
    </location>
</feature>
<sequence length="313" mass="32111">MDWPLVIAFGLGVGLLVGMTGIGGGSLMTPLLILVLGTAPTTAIGTDLAYAAATKTLGGWRHWRRGSVDMTIALWLAVGSIPGALGGVRVLHWLEDALGGQDFETVILGLVAGALLVTGIAVLARALFVDAKGERDTILEFDVRHKVAAVVVGLGVGFVLGLTSAGSGALIAVALIMIFRLTPIRVVGTDVFHAAILLWIAAAAHFVSGNVDLALAGTILIGSLPGVWIGSNLAFKISDNALRPLLGIVLVAASLALTKKAGAEIPIYVIFLVPAIVAIAAYLLHRSRSGRASGPAEERAPTLATDTTATEQA</sequence>
<feature type="transmembrane region" description="Helical" evidence="6">
    <location>
        <begin position="31"/>
        <end position="52"/>
    </location>
</feature>
<dbReference type="InterPro" id="IPR002781">
    <property type="entry name" value="TM_pro_TauE-like"/>
</dbReference>
<dbReference type="Proteomes" id="UP000585272">
    <property type="component" value="Unassembled WGS sequence"/>
</dbReference>
<feature type="transmembrane region" description="Helical" evidence="6">
    <location>
        <begin position="106"/>
        <end position="128"/>
    </location>
</feature>
<protein>
    <recommendedName>
        <fullName evidence="6">Probable membrane transporter protein</fullName>
    </recommendedName>
</protein>
<feature type="transmembrane region" description="Helical" evidence="6">
    <location>
        <begin position="213"/>
        <end position="235"/>
    </location>
</feature>
<dbReference type="GO" id="GO:0005886">
    <property type="term" value="C:plasma membrane"/>
    <property type="evidence" value="ECO:0007669"/>
    <property type="project" value="UniProtKB-SubCell"/>
</dbReference>
<keyword evidence="3 6" id="KW-0812">Transmembrane</keyword>
<comment type="caution">
    <text evidence="8">The sequence shown here is derived from an EMBL/GenBank/DDBJ whole genome shotgun (WGS) entry which is preliminary data.</text>
</comment>
<feature type="region of interest" description="Disordered" evidence="7">
    <location>
        <begin position="291"/>
        <end position="313"/>
    </location>
</feature>
<proteinExistence type="inferred from homology"/>
<gene>
    <name evidence="8" type="ORF">BDZ31_001046</name>
</gene>
<comment type="similarity">
    <text evidence="2 6">Belongs to the 4-toluene sulfonate uptake permease (TSUP) (TC 2.A.102) family.</text>
</comment>
<name>A0A840IB54_9ACTN</name>
<evidence type="ECO:0000256" key="7">
    <source>
        <dbReference type="SAM" id="MobiDB-lite"/>
    </source>
</evidence>
<accession>A0A840IB54</accession>
<dbReference type="RefSeq" id="WP_183339672.1">
    <property type="nucleotide sequence ID" value="NZ_JACHNU010000001.1"/>
</dbReference>
<keyword evidence="6" id="KW-1003">Cell membrane</keyword>
<feature type="compositionally biased region" description="Polar residues" evidence="7">
    <location>
        <begin position="304"/>
        <end position="313"/>
    </location>
</feature>
<evidence type="ECO:0000256" key="2">
    <source>
        <dbReference type="ARBA" id="ARBA00009142"/>
    </source>
</evidence>
<feature type="transmembrane region" description="Helical" evidence="6">
    <location>
        <begin position="242"/>
        <end position="259"/>
    </location>
</feature>
<dbReference type="Pfam" id="PF01925">
    <property type="entry name" value="TauE"/>
    <property type="match status" value="1"/>
</dbReference>
<dbReference type="EMBL" id="JACHNU010000001">
    <property type="protein sequence ID" value="MBB4661473.1"/>
    <property type="molecule type" value="Genomic_DNA"/>
</dbReference>
<feature type="transmembrane region" description="Helical" evidence="6">
    <location>
        <begin position="148"/>
        <end position="179"/>
    </location>
</feature>
<dbReference type="PANTHER" id="PTHR43701">
    <property type="entry name" value="MEMBRANE TRANSPORTER PROTEIN MJ0441-RELATED"/>
    <property type="match status" value="1"/>
</dbReference>
<reference evidence="8 9" key="1">
    <citation type="submission" date="2020-08" db="EMBL/GenBank/DDBJ databases">
        <title>Genomic Encyclopedia of Archaeal and Bacterial Type Strains, Phase II (KMG-II): from individual species to whole genera.</title>
        <authorList>
            <person name="Goeker M."/>
        </authorList>
    </citation>
    <scope>NUCLEOTIDE SEQUENCE [LARGE SCALE GENOMIC DNA]</scope>
    <source>
        <strain evidence="8 9">DSM 23288</strain>
    </source>
</reference>